<dbReference type="AlphaFoldDB" id="A0A1D1VVB5"/>
<proteinExistence type="predicted"/>
<reference evidence="1 2" key="1">
    <citation type="journal article" date="2016" name="Nat. Commun.">
        <title>Extremotolerant tardigrade genome and improved radiotolerance of human cultured cells by tardigrade-unique protein.</title>
        <authorList>
            <person name="Hashimoto T."/>
            <person name="Horikawa D.D."/>
            <person name="Saito Y."/>
            <person name="Kuwahara H."/>
            <person name="Kozuka-Hata H."/>
            <person name="Shin-I T."/>
            <person name="Minakuchi Y."/>
            <person name="Ohishi K."/>
            <person name="Motoyama A."/>
            <person name="Aizu T."/>
            <person name="Enomoto A."/>
            <person name="Kondo K."/>
            <person name="Tanaka S."/>
            <person name="Hara Y."/>
            <person name="Koshikawa S."/>
            <person name="Sagara H."/>
            <person name="Miura T."/>
            <person name="Yokobori S."/>
            <person name="Miyagawa K."/>
            <person name="Suzuki Y."/>
            <person name="Kubo T."/>
            <person name="Oyama M."/>
            <person name="Kohara Y."/>
            <person name="Fujiyama A."/>
            <person name="Arakawa K."/>
            <person name="Katayama T."/>
            <person name="Toyoda A."/>
            <person name="Kunieda T."/>
        </authorList>
    </citation>
    <scope>NUCLEOTIDE SEQUENCE [LARGE SCALE GENOMIC DNA]</scope>
    <source>
        <strain evidence="1 2">YOKOZUNA-1</strain>
    </source>
</reference>
<organism evidence="1 2">
    <name type="scientific">Ramazzottius varieornatus</name>
    <name type="common">Water bear</name>
    <name type="synonym">Tardigrade</name>
    <dbReference type="NCBI Taxonomy" id="947166"/>
    <lineage>
        <taxon>Eukaryota</taxon>
        <taxon>Metazoa</taxon>
        <taxon>Ecdysozoa</taxon>
        <taxon>Tardigrada</taxon>
        <taxon>Eutardigrada</taxon>
        <taxon>Parachela</taxon>
        <taxon>Hypsibioidea</taxon>
        <taxon>Ramazzottiidae</taxon>
        <taxon>Ramazzottius</taxon>
    </lineage>
</organism>
<evidence type="ECO:0000313" key="2">
    <source>
        <dbReference type="Proteomes" id="UP000186922"/>
    </source>
</evidence>
<keyword evidence="2" id="KW-1185">Reference proteome</keyword>
<dbReference type="Proteomes" id="UP000186922">
    <property type="component" value="Unassembled WGS sequence"/>
</dbReference>
<name>A0A1D1VVB5_RAMVA</name>
<comment type="caution">
    <text evidence="1">The sequence shown here is derived from an EMBL/GenBank/DDBJ whole genome shotgun (WGS) entry which is preliminary data.</text>
</comment>
<sequence length="82" mass="9231">MSFGELSGVIRRLDRAVDEVRNLRNLCLLSERPACLTREQVNEHLKDKHPDLEPRLILTRGLTGKALTGKAMPCIARHTQGN</sequence>
<protein>
    <submittedName>
        <fullName evidence="1">Uncharacterized protein</fullName>
    </submittedName>
</protein>
<evidence type="ECO:0000313" key="1">
    <source>
        <dbReference type="EMBL" id="GAV04876.1"/>
    </source>
</evidence>
<gene>
    <name evidence="1" type="primary">RvY_15084-1</name>
    <name evidence="1" type="synonym">RvY_15084.1</name>
    <name evidence="1" type="ORF">RvY_15084</name>
</gene>
<dbReference type="EMBL" id="BDGG01000011">
    <property type="protein sequence ID" value="GAV04876.1"/>
    <property type="molecule type" value="Genomic_DNA"/>
</dbReference>
<accession>A0A1D1VVB5</accession>